<reference evidence="1 2" key="1">
    <citation type="journal article" date="2013" name="Genome Announc.">
        <title>Complete Genome Sequence of Glaciecola psychrophila Strain 170T.</title>
        <authorList>
            <person name="Yin J."/>
            <person name="Chen J."/>
            <person name="Liu G."/>
            <person name="Yu Y."/>
            <person name="Song L."/>
            <person name="Wang X."/>
            <person name="Qu X."/>
        </authorList>
    </citation>
    <scope>NUCLEOTIDE SEQUENCE [LARGE SCALE GENOMIC DNA]</scope>
    <source>
        <strain evidence="1 2">170</strain>
    </source>
</reference>
<evidence type="ECO:0000313" key="1">
    <source>
        <dbReference type="EMBL" id="AGH47293.1"/>
    </source>
</evidence>
<accession>K6ZZL7</accession>
<dbReference type="KEGG" id="gps:C427_5194"/>
<proteinExistence type="predicted"/>
<sequence length="39" mass="4493">MYVDLGKFIPVDIYLCNLQIGIEYGLKQLASSFTNFIKH</sequence>
<dbReference type="Proteomes" id="UP000011864">
    <property type="component" value="Chromosome"/>
</dbReference>
<protein>
    <submittedName>
        <fullName evidence="1">Uncharacterized protein</fullName>
    </submittedName>
</protein>
<dbReference type="EMBL" id="CP003837">
    <property type="protein sequence ID" value="AGH47293.1"/>
    <property type="molecule type" value="Genomic_DNA"/>
</dbReference>
<evidence type="ECO:0000313" key="2">
    <source>
        <dbReference type="Proteomes" id="UP000011864"/>
    </source>
</evidence>
<dbReference type="AlphaFoldDB" id="K6ZZL7"/>
<dbReference type="HOGENOM" id="CLU_3314132_0_0_6"/>
<name>K6ZZL7_9ALTE</name>
<gene>
    <name evidence="1" type="ORF">C427_5194</name>
</gene>
<organism evidence="1 2">
    <name type="scientific">Paraglaciecola psychrophila 170</name>
    <dbReference type="NCBI Taxonomy" id="1129794"/>
    <lineage>
        <taxon>Bacteria</taxon>
        <taxon>Pseudomonadati</taxon>
        <taxon>Pseudomonadota</taxon>
        <taxon>Gammaproteobacteria</taxon>
        <taxon>Alteromonadales</taxon>
        <taxon>Alteromonadaceae</taxon>
        <taxon>Paraglaciecola</taxon>
    </lineage>
</organism>
<keyword evidence="2" id="KW-1185">Reference proteome</keyword>